<dbReference type="KEGG" id="kro:BVG79_00008"/>
<evidence type="ECO:0000313" key="2">
    <source>
        <dbReference type="Proteomes" id="UP000242447"/>
    </source>
</evidence>
<protein>
    <submittedName>
        <fullName evidence="1">Uncharacterized protein</fullName>
    </submittedName>
</protein>
<sequence length="58" mass="6821">MNSEILAVLEKAFPELSPFEEELAKVRRIFENAAPDDRMKLWQAMEETRGGPYHREKD</sequence>
<evidence type="ECO:0000313" key="1">
    <source>
        <dbReference type="EMBL" id="ARO13370.1"/>
    </source>
</evidence>
<organism evidence="1 2">
    <name type="scientific">Ketogulonicigenium robustum</name>
    <dbReference type="NCBI Taxonomy" id="92947"/>
    <lineage>
        <taxon>Bacteria</taxon>
        <taxon>Pseudomonadati</taxon>
        <taxon>Pseudomonadota</taxon>
        <taxon>Alphaproteobacteria</taxon>
        <taxon>Rhodobacterales</taxon>
        <taxon>Roseobacteraceae</taxon>
        <taxon>Ketogulonicigenium</taxon>
    </lineage>
</organism>
<reference evidence="1 2" key="1">
    <citation type="submission" date="2017-02" db="EMBL/GenBank/DDBJ databases">
        <title>Ketogulonicigenium robustum SPU B003 Genome sequencing and assembly.</title>
        <authorList>
            <person name="Li Y."/>
            <person name="Liu L."/>
            <person name="Wang C."/>
            <person name="Zhang M."/>
            <person name="Zhang T."/>
            <person name="Zhang Y."/>
        </authorList>
    </citation>
    <scope>NUCLEOTIDE SEQUENCE [LARGE SCALE GENOMIC DNA]</scope>
    <source>
        <strain evidence="1 2">SPU_B003</strain>
    </source>
</reference>
<dbReference type="Proteomes" id="UP000242447">
    <property type="component" value="Chromosome"/>
</dbReference>
<proteinExistence type="predicted"/>
<name>A0A1W6NW70_9RHOB</name>
<dbReference type="EMBL" id="CP019937">
    <property type="protein sequence ID" value="ARO13370.1"/>
    <property type="molecule type" value="Genomic_DNA"/>
</dbReference>
<gene>
    <name evidence="1" type="ORF">BVG79_00008</name>
</gene>
<dbReference type="AlphaFoldDB" id="A0A1W6NW70"/>
<accession>A0A1W6NW70</accession>
<keyword evidence="2" id="KW-1185">Reference proteome</keyword>